<dbReference type="PRINTS" id="PR00080">
    <property type="entry name" value="SDRFAMILY"/>
</dbReference>
<dbReference type="OrthoDB" id="9804104at2"/>
<proteinExistence type="inferred from homology"/>
<dbReference type="NCBIfam" id="NF005559">
    <property type="entry name" value="PRK07231.1"/>
    <property type="match status" value="1"/>
</dbReference>
<dbReference type="Pfam" id="PF13561">
    <property type="entry name" value="adh_short_C2"/>
    <property type="match status" value="1"/>
</dbReference>
<accession>A0A4Y9R1I1</accession>
<dbReference type="PANTHER" id="PTHR43943:SF2">
    <property type="entry name" value="DEHYDROGENASE_REDUCTASE 4"/>
    <property type="match status" value="1"/>
</dbReference>
<comment type="similarity">
    <text evidence="1">Belongs to the short-chain dehydrogenases/reductases (SDR) family.</text>
</comment>
<dbReference type="EMBL" id="SPSB01000001">
    <property type="protein sequence ID" value="TFV97832.1"/>
    <property type="molecule type" value="Genomic_DNA"/>
</dbReference>
<dbReference type="PANTHER" id="PTHR43943">
    <property type="entry name" value="DEHYDROGENASE/REDUCTASE (SDR FAMILY) MEMBER 4"/>
    <property type="match status" value="1"/>
</dbReference>
<dbReference type="AlphaFoldDB" id="A0A4Y9R1I1"/>
<dbReference type="PROSITE" id="PS00061">
    <property type="entry name" value="ADH_SHORT"/>
    <property type="match status" value="1"/>
</dbReference>
<dbReference type="CDD" id="cd05233">
    <property type="entry name" value="SDR_c"/>
    <property type="match status" value="1"/>
</dbReference>
<dbReference type="FunFam" id="3.40.50.720:FF:000084">
    <property type="entry name" value="Short-chain dehydrogenase reductase"/>
    <property type="match status" value="1"/>
</dbReference>
<dbReference type="GO" id="GO:0047936">
    <property type="term" value="F:glucose 1-dehydrogenase [NAD(P)+] activity"/>
    <property type="evidence" value="ECO:0007669"/>
    <property type="project" value="UniProtKB-EC"/>
</dbReference>
<dbReference type="PRINTS" id="PR00081">
    <property type="entry name" value="GDHRDH"/>
</dbReference>
<dbReference type="InterPro" id="IPR036291">
    <property type="entry name" value="NAD(P)-bd_dom_sf"/>
</dbReference>
<dbReference type="Proteomes" id="UP000297647">
    <property type="component" value="Unassembled WGS sequence"/>
</dbReference>
<dbReference type="InterPro" id="IPR002347">
    <property type="entry name" value="SDR_fam"/>
</dbReference>
<dbReference type="Gene3D" id="3.40.50.720">
    <property type="entry name" value="NAD(P)-binding Rossmann-like Domain"/>
    <property type="match status" value="1"/>
</dbReference>
<sequence length="255" mass="26984">MDLSKIFSLDGKVALITGASKGIGLSIAEIFAAAGAKVVISSRKQEVLDEMANQLKSKGYEATGIACNVGNMEELPGLVDQTVEKYGQIDILVNNAASNPVFGPVHETSLEAFDKIMDVNVKAPFELTRLCFPHLRKSSNASVINISSIGGISPERGLGIYSVSKAALISLTKVYAKEWGGAGIRVNAICPGLIQTKFSEALWSNEKIMNMILQNLSIKRAGTSEEIGAMALFLASEASSYTTGAVFTADGGFTI</sequence>
<name>A0A4Y9R1I1_9BACT</name>
<gene>
    <name evidence="2" type="ORF">E4S40_04110</name>
</gene>
<keyword evidence="3" id="KW-1185">Reference proteome</keyword>
<evidence type="ECO:0000313" key="3">
    <source>
        <dbReference type="Proteomes" id="UP000297647"/>
    </source>
</evidence>
<evidence type="ECO:0000313" key="2">
    <source>
        <dbReference type="EMBL" id="TFV97832.1"/>
    </source>
</evidence>
<dbReference type="RefSeq" id="WP_135071230.1">
    <property type="nucleotide sequence ID" value="NZ_SPSB01000001.1"/>
</dbReference>
<dbReference type="InterPro" id="IPR020904">
    <property type="entry name" value="Sc_DH/Rdtase_CS"/>
</dbReference>
<organism evidence="2 3">
    <name type="scientific">Algoriphagus kandeliae</name>
    <dbReference type="NCBI Taxonomy" id="2562278"/>
    <lineage>
        <taxon>Bacteria</taxon>
        <taxon>Pseudomonadati</taxon>
        <taxon>Bacteroidota</taxon>
        <taxon>Cytophagia</taxon>
        <taxon>Cytophagales</taxon>
        <taxon>Cyclobacteriaceae</taxon>
        <taxon>Algoriphagus</taxon>
    </lineage>
</organism>
<keyword evidence="2" id="KW-0560">Oxidoreductase</keyword>
<comment type="caution">
    <text evidence="2">The sequence shown here is derived from an EMBL/GenBank/DDBJ whole genome shotgun (WGS) entry which is preliminary data.</text>
</comment>
<evidence type="ECO:0000256" key="1">
    <source>
        <dbReference type="ARBA" id="ARBA00006484"/>
    </source>
</evidence>
<reference evidence="2 3" key="1">
    <citation type="submission" date="2019-03" db="EMBL/GenBank/DDBJ databases">
        <title>Algoriphagus sp. nov, a new strain isolated from root system soil of mangrove plant Kandelia.</title>
        <authorList>
            <person name="Yin Q."/>
            <person name="Wang K."/>
            <person name="Song Z."/>
        </authorList>
    </citation>
    <scope>NUCLEOTIDE SEQUENCE [LARGE SCALE GENOMIC DNA]</scope>
    <source>
        <strain evidence="2 3">XY-J91</strain>
    </source>
</reference>
<dbReference type="SUPFAM" id="SSF51735">
    <property type="entry name" value="NAD(P)-binding Rossmann-fold domains"/>
    <property type="match status" value="1"/>
</dbReference>
<protein>
    <submittedName>
        <fullName evidence="2">Glucose 1-dehydrogenase</fullName>
        <ecNumber evidence="2">1.1.1.47</ecNumber>
    </submittedName>
</protein>
<dbReference type="EC" id="1.1.1.47" evidence="2"/>